<organism evidence="1 2">
    <name type="scientific">Smallanthus sonchifolius</name>
    <dbReference type="NCBI Taxonomy" id="185202"/>
    <lineage>
        <taxon>Eukaryota</taxon>
        <taxon>Viridiplantae</taxon>
        <taxon>Streptophyta</taxon>
        <taxon>Embryophyta</taxon>
        <taxon>Tracheophyta</taxon>
        <taxon>Spermatophyta</taxon>
        <taxon>Magnoliopsida</taxon>
        <taxon>eudicotyledons</taxon>
        <taxon>Gunneridae</taxon>
        <taxon>Pentapetalae</taxon>
        <taxon>asterids</taxon>
        <taxon>campanulids</taxon>
        <taxon>Asterales</taxon>
        <taxon>Asteraceae</taxon>
        <taxon>Asteroideae</taxon>
        <taxon>Heliantheae alliance</taxon>
        <taxon>Millerieae</taxon>
        <taxon>Smallanthus</taxon>
    </lineage>
</organism>
<dbReference type="EMBL" id="CM042031">
    <property type="protein sequence ID" value="KAI3785580.1"/>
    <property type="molecule type" value="Genomic_DNA"/>
</dbReference>
<gene>
    <name evidence="1" type="ORF">L1987_44702</name>
</gene>
<accession>A0ACB9GQ20</accession>
<evidence type="ECO:0000313" key="2">
    <source>
        <dbReference type="Proteomes" id="UP001056120"/>
    </source>
</evidence>
<comment type="caution">
    <text evidence="1">The sequence shown here is derived from an EMBL/GenBank/DDBJ whole genome shotgun (WGS) entry which is preliminary data.</text>
</comment>
<name>A0ACB9GQ20_9ASTR</name>
<reference evidence="2" key="1">
    <citation type="journal article" date="2022" name="Mol. Ecol. Resour.">
        <title>The genomes of chicory, endive, great burdock and yacon provide insights into Asteraceae palaeo-polyploidization history and plant inulin production.</title>
        <authorList>
            <person name="Fan W."/>
            <person name="Wang S."/>
            <person name="Wang H."/>
            <person name="Wang A."/>
            <person name="Jiang F."/>
            <person name="Liu H."/>
            <person name="Zhao H."/>
            <person name="Xu D."/>
            <person name="Zhang Y."/>
        </authorList>
    </citation>
    <scope>NUCLEOTIDE SEQUENCE [LARGE SCALE GENOMIC DNA]</scope>
    <source>
        <strain evidence="2">cv. Yunnan</strain>
    </source>
</reference>
<protein>
    <submittedName>
        <fullName evidence="1">Uncharacterized protein</fullName>
    </submittedName>
</protein>
<keyword evidence="2" id="KW-1185">Reference proteome</keyword>
<reference evidence="1 2" key="2">
    <citation type="journal article" date="2022" name="Mol. Ecol. Resour.">
        <title>The genomes of chicory, endive, great burdock and yacon provide insights into Asteraceae paleo-polyploidization history and plant inulin production.</title>
        <authorList>
            <person name="Fan W."/>
            <person name="Wang S."/>
            <person name="Wang H."/>
            <person name="Wang A."/>
            <person name="Jiang F."/>
            <person name="Liu H."/>
            <person name="Zhao H."/>
            <person name="Xu D."/>
            <person name="Zhang Y."/>
        </authorList>
    </citation>
    <scope>NUCLEOTIDE SEQUENCE [LARGE SCALE GENOMIC DNA]</scope>
    <source>
        <strain evidence="2">cv. Yunnan</strain>
        <tissue evidence="1">Leaves</tissue>
    </source>
</reference>
<dbReference type="Proteomes" id="UP001056120">
    <property type="component" value="Linkage Group LG14"/>
</dbReference>
<evidence type="ECO:0000313" key="1">
    <source>
        <dbReference type="EMBL" id="KAI3785580.1"/>
    </source>
</evidence>
<sequence length="207" mass="23173">MWASITYESQYKWTTVAIFVTQSIGVMVGTIAPALRSSALDFKSWSLPIVTLTCIAVALPNIPKETVENLFNSVGEEINESTNGVPVENPPKTLIAADSMYRITQTLLLRYQSNTEPITKKQLFAVLNGMIADIFSACFTDIPRVITMRCHEMVIEKREASVKVAAKLLGKTTKIIERLETCKLPSMDDDKMAYVDEWCIYLKQSIP</sequence>
<proteinExistence type="predicted"/>